<dbReference type="EMBL" id="AP023091">
    <property type="protein sequence ID" value="BCE19160.1"/>
    <property type="molecule type" value="Genomic_DNA"/>
</dbReference>
<dbReference type="EMBL" id="AP023092">
    <property type="protein sequence ID" value="BCE28135.1"/>
    <property type="molecule type" value="Genomic_DNA"/>
</dbReference>
<reference evidence="17" key="6">
    <citation type="submission" date="2020-05" db="EMBL/GenBank/DDBJ databases">
        <title>Complete genome sequence of Bradyrhizobium diazoefficiens XF9 isolated from soybean nodule.</title>
        <authorList>
            <person name="Noda R."/>
            <person name="Kakizaki K."/>
            <person name="Minamisawa K."/>
        </authorList>
    </citation>
    <scope>NUCLEOTIDE SEQUENCE</scope>
    <source>
        <strain evidence="17">XF9</strain>
    </source>
</reference>
<reference evidence="1" key="1">
    <citation type="submission" date="2020-05" db="EMBL/GenBank/DDBJ databases">
        <title>Complete genome sequence of Bradyrhizobium diazoefficiens XF1 isolated from soybean nodule.</title>
        <authorList>
            <person name="Noda R."/>
            <person name="Kakizaki K."/>
            <person name="Minamisawa K."/>
        </authorList>
    </citation>
    <scope>NUCLEOTIDE SEQUENCE</scope>
    <source>
        <strain evidence="1">XF1</strain>
    </source>
</reference>
<gene>
    <name evidence="1" type="ORF">XF1B_18190</name>
    <name evidence="2" type="ORF">XF1B_18410</name>
    <name evidence="3" type="ORF">XF1B_19490</name>
    <name evidence="4" type="ORF">XF2B_17220</name>
    <name evidence="5" type="ORF">XF2B_17770</name>
    <name evidence="6" type="ORF">XF2B_17960</name>
    <name evidence="7" type="ORF">XF2B_19040</name>
    <name evidence="8" type="ORF">XF4B_17410</name>
    <name evidence="9" type="ORF">XF4B_17630</name>
    <name evidence="10" type="ORF">XF4B_18710</name>
    <name evidence="11" type="ORF">XF6B_17970</name>
    <name evidence="12" type="ORF">XF6B_18190</name>
    <name evidence="13" type="ORF">XF6B_19230</name>
    <name evidence="14" type="ORF">XF8B_17880</name>
    <name evidence="15" type="ORF">XF8B_18070</name>
    <name evidence="16" type="ORF">XF8B_19130</name>
    <name evidence="17" type="ORF">XF9B_17120</name>
</gene>
<sequence>MAIDPATFDEFGENGAVDAPRGAQIDVLDASSLAQCGDLEARGEPPGVAFGGFAVDQQADAIFERQGFEIGRSALLLEGLGHSGQSAP</sequence>
<evidence type="ECO:0000313" key="7">
    <source>
        <dbReference type="EMBL" id="BCE28135.1"/>
    </source>
</evidence>
<dbReference type="EMBL" id="AP023097">
    <property type="protein sequence ID" value="BCE71677.1"/>
    <property type="molecule type" value="Genomic_DNA"/>
</dbReference>
<evidence type="ECO:0000313" key="13">
    <source>
        <dbReference type="EMBL" id="BCE63124.1"/>
    </source>
</evidence>
<evidence type="ECO:0000313" key="17">
    <source>
        <dbReference type="EMBL" id="BCE80291.1"/>
    </source>
</evidence>
<evidence type="ECO:0000313" key="8">
    <source>
        <dbReference type="EMBL" id="BCE45392.1"/>
    </source>
</evidence>
<dbReference type="EMBL" id="AP023097">
    <property type="protein sequence ID" value="BCE71802.1"/>
    <property type="molecule type" value="Genomic_DNA"/>
</dbReference>
<proteinExistence type="predicted"/>
<evidence type="ECO:0000313" key="15">
    <source>
        <dbReference type="EMBL" id="BCE71696.1"/>
    </source>
</evidence>
<reference evidence="4" key="2">
    <citation type="submission" date="2020-05" db="EMBL/GenBank/DDBJ databases">
        <title>Complete genome sequence of Bradyrhizobium diazoefficiens XF2 isolated from soybean nodule.</title>
        <authorList>
            <person name="Noda R."/>
            <person name="Kakizaki K."/>
            <person name="Minamisawa K."/>
        </authorList>
    </citation>
    <scope>NUCLEOTIDE SEQUENCE</scope>
    <source>
        <strain evidence="4">XF2</strain>
    </source>
</reference>
<accession>A0A809YYN7</accession>
<evidence type="ECO:0000313" key="9">
    <source>
        <dbReference type="EMBL" id="BCE45414.1"/>
    </source>
</evidence>
<dbReference type="EMBL" id="AP023094">
    <property type="protein sequence ID" value="BCE45392.1"/>
    <property type="molecule type" value="Genomic_DNA"/>
</dbReference>
<reference evidence="10" key="3">
    <citation type="submission" date="2020-05" db="EMBL/GenBank/DDBJ databases">
        <title>Complete genome sequence of Bradyrhizobium diazoefficiens XF4 isolated from soybean nodule.</title>
        <authorList>
            <person name="Noda R."/>
            <person name="Kakizaki K."/>
            <person name="Minamisawa K."/>
        </authorList>
    </citation>
    <scope>NUCLEOTIDE SEQUENCE</scope>
    <source>
        <strain evidence="10">XF4</strain>
    </source>
</reference>
<protein>
    <submittedName>
        <fullName evidence="10">Uncharacterized protein</fullName>
    </submittedName>
</protein>
<dbReference type="EMBL" id="AP023092">
    <property type="protein sequence ID" value="BCE27953.1"/>
    <property type="molecule type" value="Genomic_DNA"/>
</dbReference>
<dbReference type="EMBL" id="AP023094">
    <property type="protein sequence ID" value="BCE45522.1"/>
    <property type="molecule type" value="Genomic_DNA"/>
</dbReference>
<name>A0A809YYN7_9BRAD</name>
<evidence type="ECO:0000313" key="5">
    <source>
        <dbReference type="EMBL" id="BCE28008.1"/>
    </source>
</evidence>
<reference evidence="11" key="4">
    <citation type="submission" date="2020-05" db="EMBL/GenBank/DDBJ databases">
        <title>Complete genome sequence of Bradyrhizobium diazoefficiens XF6 isolated from soybean nodule.</title>
        <authorList>
            <person name="Noda R."/>
            <person name="Kakizaki K."/>
            <person name="Minamisawa K."/>
        </authorList>
    </citation>
    <scope>NUCLEOTIDE SEQUENCE</scope>
    <source>
        <strain evidence="11">XF6</strain>
    </source>
</reference>
<dbReference type="EMBL" id="AP023096">
    <property type="protein sequence ID" value="BCE63020.1"/>
    <property type="molecule type" value="Genomic_DNA"/>
</dbReference>
<evidence type="ECO:0000313" key="12">
    <source>
        <dbReference type="EMBL" id="BCE63020.1"/>
    </source>
</evidence>
<evidence type="ECO:0000313" key="14">
    <source>
        <dbReference type="EMBL" id="BCE71677.1"/>
    </source>
</evidence>
<evidence type="ECO:0000313" key="10">
    <source>
        <dbReference type="EMBL" id="BCE45522.1"/>
    </source>
</evidence>
<dbReference type="EMBL" id="AP023097">
    <property type="protein sequence ID" value="BCE71696.1"/>
    <property type="molecule type" value="Genomic_DNA"/>
</dbReference>
<dbReference type="EMBL" id="AP023092">
    <property type="protein sequence ID" value="BCE28027.1"/>
    <property type="molecule type" value="Genomic_DNA"/>
</dbReference>
<dbReference type="AlphaFoldDB" id="A0A809YYN7"/>
<evidence type="ECO:0000313" key="6">
    <source>
        <dbReference type="EMBL" id="BCE28027.1"/>
    </source>
</evidence>
<reference evidence="14" key="5">
    <citation type="submission" date="2020-05" db="EMBL/GenBank/DDBJ databases">
        <title>Complete genome sequence of Bradyrhizobium diazoefficiens XF8 isolated from soybean nodule.</title>
        <authorList>
            <person name="Noda R."/>
            <person name="Kakizaki K."/>
            <person name="Minamisawa K."/>
        </authorList>
    </citation>
    <scope>NUCLEOTIDE SEQUENCE</scope>
    <source>
        <strain evidence="14">XF8</strain>
    </source>
</reference>
<evidence type="ECO:0000313" key="16">
    <source>
        <dbReference type="EMBL" id="BCE71802.1"/>
    </source>
</evidence>
<dbReference type="EMBL" id="AP023096">
    <property type="protein sequence ID" value="BCE62998.1"/>
    <property type="molecule type" value="Genomic_DNA"/>
</dbReference>
<dbReference type="EMBL" id="AP023098">
    <property type="protein sequence ID" value="BCE80291.1"/>
    <property type="molecule type" value="Genomic_DNA"/>
</dbReference>
<dbReference type="EMBL" id="AP023096">
    <property type="protein sequence ID" value="BCE63124.1"/>
    <property type="molecule type" value="Genomic_DNA"/>
</dbReference>
<evidence type="ECO:0000313" key="1">
    <source>
        <dbReference type="EMBL" id="BCE19138.1"/>
    </source>
</evidence>
<dbReference type="EMBL" id="AP023092">
    <property type="protein sequence ID" value="BCE28008.1"/>
    <property type="molecule type" value="Genomic_DNA"/>
</dbReference>
<evidence type="ECO:0000313" key="3">
    <source>
        <dbReference type="EMBL" id="BCE19268.1"/>
    </source>
</evidence>
<dbReference type="EMBL" id="AP023091">
    <property type="protein sequence ID" value="BCE19138.1"/>
    <property type="molecule type" value="Genomic_DNA"/>
</dbReference>
<evidence type="ECO:0000313" key="4">
    <source>
        <dbReference type="EMBL" id="BCE27953.1"/>
    </source>
</evidence>
<evidence type="ECO:0000313" key="11">
    <source>
        <dbReference type="EMBL" id="BCE62998.1"/>
    </source>
</evidence>
<dbReference type="EMBL" id="AP023091">
    <property type="protein sequence ID" value="BCE19268.1"/>
    <property type="molecule type" value="Genomic_DNA"/>
</dbReference>
<organism evidence="10">
    <name type="scientific">Bradyrhizobium diazoefficiens</name>
    <dbReference type="NCBI Taxonomy" id="1355477"/>
    <lineage>
        <taxon>Bacteria</taxon>
        <taxon>Pseudomonadati</taxon>
        <taxon>Pseudomonadota</taxon>
        <taxon>Alphaproteobacteria</taxon>
        <taxon>Hyphomicrobiales</taxon>
        <taxon>Nitrobacteraceae</taxon>
        <taxon>Bradyrhizobium</taxon>
    </lineage>
</organism>
<dbReference type="EMBL" id="AP023094">
    <property type="protein sequence ID" value="BCE45414.1"/>
    <property type="molecule type" value="Genomic_DNA"/>
</dbReference>
<evidence type="ECO:0000313" key="2">
    <source>
        <dbReference type="EMBL" id="BCE19160.1"/>
    </source>
</evidence>